<keyword evidence="3 8" id="KW-0547">Nucleotide-binding</keyword>
<dbReference type="PANTHER" id="PTHR47552:SF1">
    <property type="entry name" value="PHOSPHORIBOSYLFORMYLGLYCINAMIDINE SYNTHASE SUBUNIT PURQ"/>
    <property type="match status" value="1"/>
</dbReference>
<dbReference type="Gene3D" id="3.40.50.880">
    <property type="match status" value="1"/>
</dbReference>
<evidence type="ECO:0000256" key="3">
    <source>
        <dbReference type="ARBA" id="ARBA00022741"/>
    </source>
</evidence>
<proteinExistence type="inferred from homology"/>
<dbReference type="GO" id="GO:0005524">
    <property type="term" value="F:ATP binding"/>
    <property type="evidence" value="ECO:0007669"/>
    <property type="project" value="UniProtKB-KW"/>
</dbReference>
<evidence type="ECO:0000256" key="1">
    <source>
        <dbReference type="ARBA" id="ARBA00022490"/>
    </source>
</evidence>
<dbReference type="AlphaFoldDB" id="A0A6N8J1X4"/>
<keyword evidence="1 8" id="KW-0963">Cytoplasm</keyword>
<dbReference type="Pfam" id="PF13507">
    <property type="entry name" value="GATase_5"/>
    <property type="match status" value="1"/>
</dbReference>
<name>A0A6N8J1X4_9BACT</name>
<sequence>MKFGVVTFPGSNCDHDMIDSLRNDLGQEVIELWHKDKDLSKFSKEDCIVLPGGFSYGDYLRCGAIARFSPMMQSVIEFANKGGRVIGICNGFQILCEAGLLPGVLLQNGDQQFVCKNIFLKSENTVAAMTKDVTGRPLMIPVAHGEGRYYADDATLEGLFANNQVLFRYCDEFGNIVDAANPNGAMRNIAGICNSTRNVFGMMPHPERATSSVLGNTDGQLIFQSLINNNN</sequence>
<dbReference type="EC" id="6.3.5.3" evidence="8"/>
<dbReference type="SMART" id="SM01211">
    <property type="entry name" value="GATase_5"/>
    <property type="match status" value="1"/>
</dbReference>
<dbReference type="GO" id="GO:0004642">
    <property type="term" value="F:phosphoribosylformylglycinamidine synthase activity"/>
    <property type="evidence" value="ECO:0007669"/>
    <property type="project" value="UniProtKB-UniRule"/>
</dbReference>
<keyword evidence="4 8" id="KW-0658">Purine biosynthesis</keyword>
<reference evidence="9 10" key="1">
    <citation type="submission" date="2019-12" db="EMBL/GenBank/DDBJ databases">
        <title>The draft genomic sequence of strain Chitinophaga oryziterrae JCM 16595.</title>
        <authorList>
            <person name="Zhang X."/>
        </authorList>
    </citation>
    <scope>NUCLEOTIDE SEQUENCE [LARGE SCALE GENOMIC DNA]</scope>
    <source>
        <strain evidence="9 10">JCM 16595</strain>
    </source>
</reference>
<dbReference type="NCBIfam" id="TIGR01737">
    <property type="entry name" value="FGAM_synth_I"/>
    <property type="match status" value="1"/>
</dbReference>
<dbReference type="GO" id="GO:0005737">
    <property type="term" value="C:cytoplasm"/>
    <property type="evidence" value="ECO:0007669"/>
    <property type="project" value="UniProtKB-SubCell"/>
</dbReference>
<dbReference type="OrthoDB" id="9804441at2"/>
<evidence type="ECO:0000313" key="9">
    <source>
        <dbReference type="EMBL" id="MVT39217.1"/>
    </source>
</evidence>
<dbReference type="EMBL" id="WRXO01000001">
    <property type="protein sequence ID" value="MVT39217.1"/>
    <property type="molecule type" value="Genomic_DNA"/>
</dbReference>
<evidence type="ECO:0000256" key="6">
    <source>
        <dbReference type="ARBA" id="ARBA00022840"/>
    </source>
</evidence>
<comment type="subcellular location">
    <subcellularLocation>
        <location evidence="8">Cytoplasm</location>
    </subcellularLocation>
</comment>
<dbReference type="RefSeq" id="WP_157297915.1">
    <property type="nucleotide sequence ID" value="NZ_BAAAZB010000005.1"/>
</dbReference>
<dbReference type="PANTHER" id="PTHR47552">
    <property type="entry name" value="PHOSPHORIBOSYLFORMYLGLYCINAMIDINE SYNTHASE SUBUNIT PURQ"/>
    <property type="match status" value="1"/>
</dbReference>
<comment type="catalytic activity">
    <reaction evidence="8">
        <text>L-glutamine + H2O = L-glutamate + NH4(+)</text>
        <dbReference type="Rhea" id="RHEA:15889"/>
        <dbReference type="ChEBI" id="CHEBI:15377"/>
        <dbReference type="ChEBI" id="CHEBI:28938"/>
        <dbReference type="ChEBI" id="CHEBI:29985"/>
        <dbReference type="ChEBI" id="CHEBI:58359"/>
        <dbReference type="EC" id="3.5.1.2"/>
    </reaction>
</comment>
<keyword evidence="10" id="KW-1185">Reference proteome</keyword>
<dbReference type="GO" id="GO:0004359">
    <property type="term" value="F:glutaminase activity"/>
    <property type="evidence" value="ECO:0007669"/>
    <property type="project" value="UniProtKB-EC"/>
</dbReference>
<dbReference type="PROSITE" id="PS51273">
    <property type="entry name" value="GATASE_TYPE_1"/>
    <property type="match status" value="1"/>
</dbReference>
<dbReference type="HAMAP" id="MF_00421">
    <property type="entry name" value="PurQ"/>
    <property type="match status" value="1"/>
</dbReference>
<dbReference type="CDD" id="cd01740">
    <property type="entry name" value="GATase1_FGAR_AT"/>
    <property type="match status" value="1"/>
</dbReference>
<comment type="function">
    <text evidence="8">Part of the phosphoribosylformylglycinamidine synthase complex involved in the purines biosynthetic pathway. Catalyzes the ATP-dependent conversion of formylglycinamide ribonucleotide (FGAR) and glutamine to yield formylglycinamidine ribonucleotide (FGAM) and glutamate. The FGAM synthase complex is composed of three subunits. PurQ produces an ammonia molecule by converting glutamine to glutamate. PurL transfers the ammonia molecule to FGAR to form FGAM in an ATP-dependent manner. PurS interacts with PurQ and PurL and is thought to assist in the transfer of the ammonia molecule from PurQ to PurL.</text>
</comment>
<evidence type="ECO:0000256" key="4">
    <source>
        <dbReference type="ARBA" id="ARBA00022755"/>
    </source>
</evidence>
<evidence type="ECO:0000256" key="7">
    <source>
        <dbReference type="ARBA" id="ARBA00022962"/>
    </source>
</evidence>
<accession>A0A6N8J1X4</accession>
<comment type="caution">
    <text evidence="9">The sequence shown here is derived from an EMBL/GenBank/DDBJ whole genome shotgun (WGS) entry which is preliminary data.</text>
</comment>
<keyword evidence="6 8" id="KW-0067">ATP-binding</keyword>
<organism evidence="9 10">
    <name type="scientific">Chitinophaga oryziterrae</name>
    <dbReference type="NCBI Taxonomy" id="1031224"/>
    <lineage>
        <taxon>Bacteria</taxon>
        <taxon>Pseudomonadati</taxon>
        <taxon>Bacteroidota</taxon>
        <taxon>Chitinophagia</taxon>
        <taxon>Chitinophagales</taxon>
        <taxon>Chitinophagaceae</taxon>
        <taxon>Chitinophaga</taxon>
    </lineage>
</organism>
<dbReference type="EC" id="3.5.1.2" evidence="8"/>
<feature type="active site" description="Nucleophile" evidence="8">
    <location>
        <position position="89"/>
    </location>
</feature>
<dbReference type="UniPathway" id="UPA00074">
    <property type="reaction ID" value="UER00128"/>
</dbReference>
<dbReference type="GO" id="GO:0006189">
    <property type="term" value="P:'de novo' IMP biosynthetic process"/>
    <property type="evidence" value="ECO:0007669"/>
    <property type="project" value="UniProtKB-UniRule"/>
</dbReference>
<dbReference type="InterPro" id="IPR010075">
    <property type="entry name" value="PRibForGlyAmidine_synth_PurQ"/>
</dbReference>
<evidence type="ECO:0000256" key="2">
    <source>
        <dbReference type="ARBA" id="ARBA00022598"/>
    </source>
</evidence>
<comment type="catalytic activity">
    <reaction evidence="8">
        <text>N(2)-formyl-N(1)-(5-phospho-beta-D-ribosyl)glycinamide + L-glutamine + ATP + H2O = 2-formamido-N(1)-(5-O-phospho-beta-D-ribosyl)acetamidine + L-glutamate + ADP + phosphate + H(+)</text>
        <dbReference type="Rhea" id="RHEA:17129"/>
        <dbReference type="ChEBI" id="CHEBI:15377"/>
        <dbReference type="ChEBI" id="CHEBI:15378"/>
        <dbReference type="ChEBI" id="CHEBI:29985"/>
        <dbReference type="ChEBI" id="CHEBI:30616"/>
        <dbReference type="ChEBI" id="CHEBI:43474"/>
        <dbReference type="ChEBI" id="CHEBI:58359"/>
        <dbReference type="ChEBI" id="CHEBI:147286"/>
        <dbReference type="ChEBI" id="CHEBI:147287"/>
        <dbReference type="ChEBI" id="CHEBI:456216"/>
        <dbReference type="EC" id="6.3.5.3"/>
    </reaction>
</comment>
<dbReference type="PIRSF" id="PIRSF001586">
    <property type="entry name" value="FGAM_synth_I"/>
    <property type="match status" value="1"/>
</dbReference>
<evidence type="ECO:0000313" key="10">
    <source>
        <dbReference type="Proteomes" id="UP000468388"/>
    </source>
</evidence>
<comment type="subunit">
    <text evidence="8">Part of the FGAM synthase complex composed of 1 PurL, 1 PurQ and 2 PurS subunits.</text>
</comment>
<dbReference type="NCBIfam" id="NF002957">
    <property type="entry name" value="PRK03619.1"/>
    <property type="match status" value="1"/>
</dbReference>
<comment type="pathway">
    <text evidence="8">Purine metabolism; IMP biosynthesis via de novo pathway; 5-amino-1-(5-phospho-D-ribosyl)imidazole from N(2)-formyl-N(1)-(5-phospho-D-ribosyl)glycinamide: step 1/2.</text>
</comment>
<dbReference type="SUPFAM" id="SSF52317">
    <property type="entry name" value="Class I glutamine amidotransferase-like"/>
    <property type="match status" value="1"/>
</dbReference>
<evidence type="ECO:0000256" key="8">
    <source>
        <dbReference type="HAMAP-Rule" id="MF_00421"/>
    </source>
</evidence>
<keyword evidence="7 8" id="KW-0315">Glutamine amidotransferase</keyword>
<protein>
    <recommendedName>
        <fullName evidence="8">Phosphoribosylformylglycinamidine synthase subunit PurQ</fullName>
        <shortName evidence="8">FGAM synthase</shortName>
        <ecNumber evidence="8">6.3.5.3</ecNumber>
    </recommendedName>
    <alternativeName>
        <fullName evidence="8">Formylglycinamide ribonucleotide amidotransferase subunit I</fullName>
        <shortName evidence="8">FGAR amidotransferase I</shortName>
        <shortName evidence="8">FGAR-AT I</shortName>
    </alternativeName>
    <alternativeName>
        <fullName evidence="8">Glutaminase PurQ</fullName>
        <ecNumber evidence="8">3.5.1.2</ecNumber>
    </alternativeName>
    <alternativeName>
        <fullName evidence="8">Phosphoribosylformylglycinamidine synthase subunit I</fullName>
    </alternativeName>
</protein>
<dbReference type="InterPro" id="IPR029062">
    <property type="entry name" value="Class_I_gatase-like"/>
</dbReference>
<feature type="active site" evidence="8">
    <location>
        <position position="207"/>
    </location>
</feature>
<keyword evidence="5 8" id="KW-0378">Hydrolase</keyword>
<keyword evidence="2 8" id="KW-0436">Ligase</keyword>
<gene>
    <name evidence="8 9" type="primary">purQ</name>
    <name evidence="9" type="ORF">GO495_01360</name>
</gene>
<dbReference type="Proteomes" id="UP000468388">
    <property type="component" value="Unassembled WGS sequence"/>
</dbReference>
<feature type="active site" evidence="8">
    <location>
        <position position="205"/>
    </location>
</feature>
<evidence type="ECO:0000256" key="5">
    <source>
        <dbReference type="ARBA" id="ARBA00022801"/>
    </source>
</evidence>